<proteinExistence type="predicted"/>
<name>A0A1V2L9U0_CYBFA</name>
<evidence type="ECO:0000256" key="1">
    <source>
        <dbReference type="ARBA" id="ARBA00012513"/>
    </source>
</evidence>
<dbReference type="InterPro" id="IPR017441">
    <property type="entry name" value="Protein_kinase_ATP_BS"/>
</dbReference>
<dbReference type="InterPro" id="IPR011009">
    <property type="entry name" value="Kinase-like_dom_sf"/>
</dbReference>
<dbReference type="PROSITE" id="PS50011">
    <property type="entry name" value="PROTEIN_KINASE_DOM"/>
    <property type="match status" value="1"/>
</dbReference>
<dbReference type="CDD" id="cd06627">
    <property type="entry name" value="STKc_Cdc7_like"/>
    <property type="match status" value="1"/>
</dbReference>
<dbReference type="SUPFAM" id="SSF56112">
    <property type="entry name" value="Protein kinase-like (PK-like)"/>
    <property type="match status" value="1"/>
</dbReference>
<dbReference type="FunFam" id="1.10.510.10:FF:000571">
    <property type="entry name" value="Maternal embryonic leucine zipper kinase"/>
    <property type="match status" value="1"/>
</dbReference>
<sequence>MDPNLSKAELLDRFKEDDSELLDDFSQIEESQLLQSPRFKRLQSSSPPRSNSSSPTKSGGSNENNSSLDVIPKLEYRKSNPLLRTPTKPKPSKIPLQPLNRRSSQSRFLPLSPSKSTHNKKLPEMRVSLTPAQRMEKKPGRLLNTNDILAQYEFKETIGKGAFANVYRAFNRQTGTDVAVKEIVIEDDDNILELMSEIDLLKVLKHKNIVKYHGFLRNEKKLFIFLEYCSGGSLRNMYKSSGPLKEEQVAKYMVSVLEGVIYLHDQGVVHRDIKAANILLTSKGDIKLTDFGVSAKETSKTIKTYSIAGTPNWMAPEIISMDGTTTASDIWSLGATIVELIAGEPLYSHLNEMAALHAIVTDKHPPIPQFISPLCRDFLMKCFEKQPKNRITAKELLQHEWLKTGVLGTPRKHPAVDSVVLQHKRVQSKNSIIENDFNSIKRHNTKKFLPMDVNTFKHSDTELHEFIENELVDEFGELNIKKQTRYSTNVFDPMTIKHSTTEWDQVKRSLILDPYDEDVVADAVTHFKSTRDDIEASFDVMMVSNMIQWLEGSETNEVAPQLELLETLMSRSVIITSWFVELGGLTTLTDLLGNEIPLNVRQNATKALLSAFESDATHLSTFVQSGCFKRCLRLLEEDCQVHPKLVIFIIDVIYKSYQEAVVSISVLQLITLGYPNFLDWIAVLLLHFVNNDDLPSVNKIVSIICFTKGSPLLKPKPIFLNSVYKVHEKLNRTQQIKLLRFLKSFNTGELPESANLIKFLVKTMKRVANSKQFDNELLNLTCALIFNVCHLNPERQVDLIKNDSLPTFQKLMNSTLPCTEFIIPLLCGFASNEKLAAKIMKSETAIVENYTELLIDPVWQSNAMDALVSLHELIGGDKIPRLLLVGDCQFLVRGLLLKDTLNYELFLGRLNRFLSLYSTSMSINRIRLTLFNSDEVFSAIRQRIEKTKSDLVIQVDLFKLLKTLSTNNFTYANYQKLVDFVKTVKKTGVLLIDQMVSEIVTAQSNKENNLMAPPVFGIPDIISHTST</sequence>
<feature type="binding site" evidence="4">
    <location>
        <position position="181"/>
    </location>
    <ligand>
        <name>ATP</name>
        <dbReference type="ChEBI" id="CHEBI:30616"/>
    </ligand>
</feature>
<keyword evidence="8" id="KW-1185">Reference proteome</keyword>
<dbReference type="EMBL" id="MPUK01000002">
    <property type="protein sequence ID" value="ONH68677.1"/>
    <property type="molecule type" value="Genomic_DNA"/>
</dbReference>
<dbReference type="PANTHER" id="PTHR48012">
    <property type="entry name" value="STERILE20-LIKE KINASE, ISOFORM B-RELATED"/>
    <property type="match status" value="1"/>
</dbReference>
<dbReference type="GO" id="GO:0005524">
    <property type="term" value="F:ATP binding"/>
    <property type="evidence" value="ECO:0007669"/>
    <property type="project" value="UniProtKB-UniRule"/>
</dbReference>
<dbReference type="OMA" id="HLNEMAA"/>
<evidence type="ECO:0000256" key="3">
    <source>
        <dbReference type="ARBA" id="ARBA00022840"/>
    </source>
</evidence>
<dbReference type="SMART" id="SM00220">
    <property type="entry name" value="S_TKc"/>
    <property type="match status" value="1"/>
</dbReference>
<evidence type="ECO:0000259" key="6">
    <source>
        <dbReference type="PROSITE" id="PS50011"/>
    </source>
</evidence>
<evidence type="ECO:0000313" key="7">
    <source>
        <dbReference type="EMBL" id="ONH68677.1"/>
    </source>
</evidence>
<dbReference type="AlphaFoldDB" id="A0A1V2L9U0"/>
<dbReference type="Gene3D" id="1.25.10.10">
    <property type="entry name" value="Leucine-rich Repeat Variant"/>
    <property type="match status" value="1"/>
</dbReference>
<dbReference type="PANTHER" id="PTHR48012:SF26">
    <property type="entry name" value="SERINE_THREONINE-PROTEIN KINASE DDB_G0283821-RELATED"/>
    <property type="match status" value="1"/>
</dbReference>
<keyword evidence="2 4" id="KW-0547">Nucleotide-binding</keyword>
<evidence type="ECO:0000256" key="2">
    <source>
        <dbReference type="ARBA" id="ARBA00022741"/>
    </source>
</evidence>
<feature type="compositionally biased region" description="Low complexity" evidence="5">
    <location>
        <begin position="44"/>
        <end position="62"/>
    </location>
</feature>
<dbReference type="GO" id="GO:0005737">
    <property type="term" value="C:cytoplasm"/>
    <property type="evidence" value="ECO:0007669"/>
    <property type="project" value="TreeGrafter"/>
</dbReference>
<dbReference type="Gene3D" id="1.10.510.10">
    <property type="entry name" value="Transferase(Phosphotransferase) domain 1"/>
    <property type="match status" value="1"/>
</dbReference>
<dbReference type="Pfam" id="PF00069">
    <property type="entry name" value="Pkinase"/>
    <property type="match status" value="1"/>
</dbReference>
<gene>
    <name evidence="7" type="ORF">BON22_1161</name>
</gene>
<evidence type="ECO:0000256" key="5">
    <source>
        <dbReference type="SAM" id="MobiDB-lite"/>
    </source>
</evidence>
<feature type="domain" description="Protein kinase" evidence="6">
    <location>
        <begin position="152"/>
        <end position="402"/>
    </location>
</feature>
<dbReference type="GO" id="GO:0004674">
    <property type="term" value="F:protein serine/threonine kinase activity"/>
    <property type="evidence" value="ECO:0007669"/>
    <property type="project" value="UniProtKB-EC"/>
</dbReference>
<dbReference type="VEuPathDB" id="FungiDB:BON22_1161"/>
<reference evidence="8" key="1">
    <citation type="journal article" date="2017" name="Genome Announc.">
        <title>Genome sequences of Cyberlindnera fabianii 65, Pichia kudriavzevii 129, and Saccharomyces cerevisiae 131 isolated from fermented masau fruits in Zimbabwe.</title>
        <authorList>
            <person name="van Rijswijck I.M.H."/>
            <person name="Derks M.F.L."/>
            <person name="Abee T."/>
            <person name="de Ridder D."/>
            <person name="Smid E.J."/>
        </authorList>
    </citation>
    <scope>NUCLEOTIDE SEQUENCE [LARGE SCALE GENOMIC DNA]</scope>
    <source>
        <strain evidence="8">65</strain>
    </source>
</reference>
<dbReference type="SUPFAM" id="SSF48371">
    <property type="entry name" value="ARM repeat"/>
    <property type="match status" value="1"/>
</dbReference>
<dbReference type="InterPro" id="IPR050629">
    <property type="entry name" value="STE20/SPS1-PAK"/>
</dbReference>
<dbReference type="EC" id="2.7.11.1" evidence="1"/>
<comment type="caution">
    <text evidence="7">The sequence shown here is derived from an EMBL/GenBank/DDBJ whole genome shotgun (WGS) entry which is preliminary data.</text>
</comment>
<accession>A0A1V2L9U0</accession>
<dbReference type="STRING" id="36022.A0A1V2L9U0"/>
<protein>
    <recommendedName>
        <fullName evidence="1">non-specific serine/threonine protein kinase</fullName>
        <ecNumber evidence="1">2.7.11.1</ecNumber>
    </recommendedName>
</protein>
<keyword evidence="3 4" id="KW-0067">ATP-binding</keyword>
<dbReference type="InterPro" id="IPR000719">
    <property type="entry name" value="Prot_kinase_dom"/>
</dbReference>
<evidence type="ECO:0000313" key="8">
    <source>
        <dbReference type="Proteomes" id="UP000189513"/>
    </source>
</evidence>
<dbReference type="Proteomes" id="UP000189513">
    <property type="component" value="Unassembled WGS sequence"/>
</dbReference>
<dbReference type="PROSITE" id="PS00107">
    <property type="entry name" value="PROTEIN_KINASE_ATP"/>
    <property type="match status" value="1"/>
</dbReference>
<evidence type="ECO:0000256" key="4">
    <source>
        <dbReference type="PROSITE-ProRule" id="PRU10141"/>
    </source>
</evidence>
<feature type="region of interest" description="Disordered" evidence="5">
    <location>
        <begin position="28"/>
        <end position="121"/>
    </location>
</feature>
<dbReference type="PROSITE" id="PS00108">
    <property type="entry name" value="PROTEIN_KINASE_ST"/>
    <property type="match status" value="1"/>
</dbReference>
<organism evidence="7 8">
    <name type="scientific">Cyberlindnera fabianii</name>
    <name type="common">Yeast</name>
    <name type="synonym">Hansenula fabianii</name>
    <dbReference type="NCBI Taxonomy" id="36022"/>
    <lineage>
        <taxon>Eukaryota</taxon>
        <taxon>Fungi</taxon>
        <taxon>Dikarya</taxon>
        <taxon>Ascomycota</taxon>
        <taxon>Saccharomycotina</taxon>
        <taxon>Saccharomycetes</taxon>
        <taxon>Phaffomycetales</taxon>
        <taxon>Phaffomycetaceae</taxon>
        <taxon>Cyberlindnera</taxon>
    </lineage>
</organism>
<dbReference type="InterPro" id="IPR016024">
    <property type="entry name" value="ARM-type_fold"/>
</dbReference>
<dbReference type="InterPro" id="IPR008271">
    <property type="entry name" value="Ser/Thr_kinase_AS"/>
</dbReference>
<dbReference type="InterPro" id="IPR011989">
    <property type="entry name" value="ARM-like"/>
</dbReference>